<dbReference type="InterPro" id="IPR043442">
    <property type="entry name" value="Perm1"/>
</dbReference>
<evidence type="ECO:0008006" key="4">
    <source>
        <dbReference type="Google" id="ProtNLM"/>
    </source>
</evidence>
<dbReference type="GO" id="GO:0014850">
    <property type="term" value="P:response to muscle activity"/>
    <property type="evidence" value="ECO:0007669"/>
    <property type="project" value="TreeGrafter"/>
</dbReference>
<reference evidence="2" key="3">
    <citation type="submission" date="2025-09" db="UniProtKB">
        <authorList>
            <consortium name="Ensembl"/>
        </authorList>
    </citation>
    <scope>IDENTIFICATION</scope>
</reference>
<feature type="region of interest" description="Disordered" evidence="1">
    <location>
        <begin position="577"/>
        <end position="600"/>
    </location>
</feature>
<dbReference type="GeneTree" id="ENSGT01140000282610"/>
<proteinExistence type="predicted"/>
<feature type="compositionally biased region" description="Polar residues" evidence="1">
    <location>
        <begin position="177"/>
        <end position="187"/>
    </location>
</feature>
<name>A0A3P8TZN6_AMPPE</name>
<feature type="region of interest" description="Disordered" evidence="1">
    <location>
        <begin position="886"/>
        <end position="907"/>
    </location>
</feature>
<dbReference type="PANTHER" id="PTHR47282">
    <property type="entry name" value="PGC-1 AND ERR-INDUCED REGULATOR IN MUSCLE PROTEIN 1"/>
    <property type="match status" value="1"/>
</dbReference>
<evidence type="ECO:0000256" key="1">
    <source>
        <dbReference type="SAM" id="MobiDB-lite"/>
    </source>
</evidence>
<evidence type="ECO:0000313" key="2">
    <source>
        <dbReference type="Ensembl" id="ENSAPEP00000030574.1"/>
    </source>
</evidence>
<feature type="compositionally biased region" description="Polar residues" evidence="1">
    <location>
        <begin position="199"/>
        <end position="213"/>
    </location>
</feature>
<feature type="compositionally biased region" description="Basic residues" evidence="1">
    <location>
        <begin position="315"/>
        <end position="324"/>
    </location>
</feature>
<dbReference type="Ensembl" id="ENSAPET00000031392.1">
    <property type="protein sequence ID" value="ENSAPEP00000030574.1"/>
    <property type="gene ID" value="ENSAPEG00000021743.1"/>
</dbReference>
<sequence length="1329" mass="145995">MEDFEYSVEICDRDWECFFAECEECNLLPPSLAGVDDSGMSDIDDTGAILAKRAQRAELTAGFSEADRPIDGPPHCEGSPVEHYLSKHSIGGMESVLSGSEEDLHLQSVNIFFERLKSFTEAEQPSEPSQERDGKNKEAIQEEQQCSDGQSASRSALPENIPKLNSLPARGEAAVGSETSRPLDTIRNINTMKKVEAESNVSPQPAASNSELKTNKSAAIELFIRDEACTETRVNEVIYQSHDSPDRVVCSETTAHTHTVETCAPLDDVKQEGLLAPLSVDNIKWWEDQTFNVLQSDAASTNKTVSQESSPSASIKRKRRKKRRLSVEQGEGGIGYERQVSFKQSDSEEERYALRRGTGLCLSEDFNPFYANEPQKIPFSPYSAASSSPMGIYAKDVKVNDLSHAAPPCDSQYHYLPENVVRQKRCTARGSAENISTNNRSVTPLSQTDHNLISVPNSSANVATNLQPHSKLQVEELTGLNTYPGSPVSITEGVTASDVTRGNQREDIKAGAVQQSDEMRHSVSGCENDLNLKCSPAEVKSGVHSLLPCVESNAPAVEVSQNDKLSAAMSVLAGEAGNSGRDEHTLCQSEAEPQQQLETDCHNTDRYSTPLEKTQFSVSATAGIISHALNTKPQQFKTEACPFQDDISSEVTCTNLTSDCIHALSDKSCLSKSPSSFDIDNTVEQTEVQTLSKFDVLSEKNSKAEKAQSAALQMRVLTSNDQTGTTFSPSEDLLASPSDVTHVSSCCTLDTESLMSLSNEGFTDMSASSCSSVSEHDSECQGEKKALILAKHMEEDATSEPRSKPGSECDLLRGRVDAVTASKAESKPEKEVNSVFAMSSFWSEMEKLTINDILGLRMTNTKALPPLQESEESNMFAVTNSGFFTPVDDSKPEQSNEDTSSVLGSVGPSLQFSPSRSVMWESEPVPVRRGADIYPENMMLTSMADTSQAVISERAQKGIRKIYKNVSVQNLHALESESFSYRQKGDTLQTLDEGESEYFTEGFVPKRETDAASLSDTYRISLTDIFQYFFGGKQSVPSQSATDSIPAFYTDGDSVPETYDHFFSEFDTETFFYPLITDEDKAKDKPVPIFSYSRSANRNLQYPEAYDYFFASSSSDDSSVESDDEDNSSPVRVVSRFSRNASSAPISTDIYENFFTDNDVKQNFFWKTTLSFRSINFTASTCQKSTSNSMSPVPVKPSSRSFPRTVSPLNALGNQDATFPDPLLYHLEERISRQLTQQPFRYEDLQTTVSNPRLDASLLPLKQTDMCLVCIAFASWVLKTANPQVGDAWKAVLLANVSALSAIQYLRKYVKVKAAAGETKLHQAALTDS</sequence>
<feature type="region of interest" description="Disordered" evidence="1">
    <location>
        <begin position="194"/>
        <end position="213"/>
    </location>
</feature>
<accession>A0A3P8TZN6</accession>
<dbReference type="PANTHER" id="PTHR47282:SF1">
    <property type="entry name" value="PGC-1 AND ERR-INDUCED REGULATOR IN MUSCLE PROTEIN 1"/>
    <property type="match status" value="1"/>
</dbReference>
<dbReference type="GO" id="GO:0005737">
    <property type="term" value="C:cytoplasm"/>
    <property type="evidence" value="ECO:0007669"/>
    <property type="project" value="TreeGrafter"/>
</dbReference>
<dbReference type="Proteomes" id="UP000265080">
    <property type="component" value="Chromosome 8"/>
</dbReference>
<evidence type="ECO:0000313" key="3">
    <source>
        <dbReference type="Proteomes" id="UP000265080"/>
    </source>
</evidence>
<feature type="compositionally biased region" description="Polar residues" evidence="1">
    <location>
        <begin position="142"/>
        <end position="154"/>
    </location>
</feature>
<feature type="compositionally biased region" description="Basic and acidic residues" evidence="1">
    <location>
        <begin position="129"/>
        <end position="140"/>
    </location>
</feature>
<keyword evidence="3" id="KW-1185">Reference proteome</keyword>
<feature type="compositionally biased region" description="Polar residues" evidence="1">
    <location>
        <begin position="586"/>
        <end position="598"/>
    </location>
</feature>
<reference evidence="2 3" key="1">
    <citation type="submission" date="2018-03" db="EMBL/GenBank/DDBJ databases">
        <title>Finding Nemo's genes: A chromosome-scale reference assembly of the genome of the orange clownfish Amphiprion percula.</title>
        <authorList>
            <person name="Lehmann R."/>
        </authorList>
    </citation>
    <scope>NUCLEOTIDE SEQUENCE</scope>
</reference>
<reference evidence="2" key="2">
    <citation type="submission" date="2025-08" db="UniProtKB">
        <authorList>
            <consortium name="Ensembl"/>
        </authorList>
    </citation>
    <scope>IDENTIFICATION</scope>
</reference>
<feature type="compositionally biased region" description="Polar residues" evidence="1">
    <location>
        <begin position="897"/>
        <end position="907"/>
    </location>
</feature>
<feature type="region of interest" description="Disordered" evidence="1">
    <location>
        <begin position="120"/>
        <end position="187"/>
    </location>
</feature>
<feature type="region of interest" description="Disordered" evidence="1">
    <location>
        <begin position="298"/>
        <end position="330"/>
    </location>
</feature>
<dbReference type="STRING" id="161767.ENSAPEP00000030574"/>
<dbReference type="OMA" id="CDRDWEC"/>
<feature type="compositionally biased region" description="Polar residues" evidence="1">
    <location>
        <begin position="298"/>
        <end position="313"/>
    </location>
</feature>
<protein>
    <recommendedName>
        <fullName evidence="4">PGC-1 and ERR-induced regulator in muscle protein 1</fullName>
    </recommendedName>
</protein>
<dbReference type="GO" id="GO:0006355">
    <property type="term" value="P:regulation of DNA-templated transcription"/>
    <property type="evidence" value="ECO:0007669"/>
    <property type="project" value="InterPro"/>
</dbReference>
<dbReference type="GO" id="GO:0005634">
    <property type="term" value="C:nucleus"/>
    <property type="evidence" value="ECO:0007669"/>
    <property type="project" value="TreeGrafter"/>
</dbReference>
<organism evidence="2 3">
    <name type="scientific">Amphiprion percula</name>
    <name type="common">Orange clownfish</name>
    <name type="synonym">Lutjanus percula</name>
    <dbReference type="NCBI Taxonomy" id="161767"/>
    <lineage>
        <taxon>Eukaryota</taxon>
        <taxon>Metazoa</taxon>
        <taxon>Chordata</taxon>
        <taxon>Craniata</taxon>
        <taxon>Vertebrata</taxon>
        <taxon>Euteleostomi</taxon>
        <taxon>Actinopterygii</taxon>
        <taxon>Neopterygii</taxon>
        <taxon>Teleostei</taxon>
        <taxon>Neoteleostei</taxon>
        <taxon>Acanthomorphata</taxon>
        <taxon>Ovalentaria</taxon>
        <taxon>Pomacentridae</taxon>
        <taxon>Amphiprion</taxon>
    </lineage>
</organism>